<dbReference type="PANTHER" id="PTHR43386:SF25">
    <property type="entry name" value="PEPTIDE ABC TRANSPORTER PERMEASE PROTEIN"/>
    <property type="match status" value="1"/>
</dbReference>
<dbReference type="InterPro" id="IPR000515">
    <property type="entry name" value="MetI-like"/>
</dbReference>
<dbReference type="GO" id="GO:0005886">
    <property type="term" value="C:plasma membrane"/>
    <property type="evidence" value="ECO:0007669"/>
    <property type="project" value="UniProtKB-SubCell"/>
</dbReference>
<sequence>MMDRLKHSLIGRLLADPMAVFAMAIIVGLVIVAVFADVISPHDHTAMNLADRFAPPSSTYWLGTDNLGRDTFSRLAQGSRIALYVALVAVSISGLIGLTLGMIAGFGPRWLDNVLLFVFDTLRAYPTIILALALAALLPRGLSTVIIVVVITSFSEYGRVVRTQTLSLKNAEFILAERAMGASAARIVFHHVLPNVLGPFFILAAMNLPVVITIEAGMSFLGIGVPPGTPSWGATLKDGFDYIRNTPWIIIAGGLPLILVTLGFTFLGEALRDQLDPKLRKSR</sequence>
<feature type="transmembrane region" description="Helical" evidence="7">
    <location>
        <begin position="127"/>
        <end position="154"/>
    </location>
</feature>
<keyword evidence="6 7" id="KW-0472">Membrane</keyword>
<dbReference type="InterPro" id="IPR025966">
    <property type="entry name" value="OppC_N"/>
</dbReference>
<gene>
    <name evidence="9" type="ORF">BG454_05520</name>
</gene>
<dbReference type="PANTHER" id="PTHR43386">
    <property type="entry name" value="OLIGOPEPTIDE TRANSPORT SYSTEM PERMEASE PROTEIN APPC"/>
    <property type="match status" value="1"/>
</dbReference>
<dbReference type="InterPro" id="IPR050366">
    <property type="entry name" value="BP-dependent_transpt_permease"/>
</dbReference>
<dbReference type="RefSeq" id="WP_100319104.1">
    <property type="nucleotide sequence ID" value="NZ_CP024899.1"/>
</dbReference>
<feature type="transmembrane region" description="Helical" evidence="7">
    <location>
        <begin position="81"/>
        <end position="107"/>
    </location>
</feature>
<name>A0A2K8K7B4_9RHOB</name>
<dbReference type="AlphaFoldDB" id="A0A2K8K7B4"/>
<keyword evidence="3" id="KW-1003">Cell membrane</keyword>
<evidence type="ECO:0000256" key="3">
    <source>
        <dbReference type="ARBA" id="ARBA00022475"/>
    </source>
</evidence>
<comment type="similarity">
    <text evidence="7">Belongs to the binding-protein-dependent transport system permease family.</text>
</comment>
<dbReference type="Proteomes" id="UP000228948">
    <property type="component" value="Chromosome"/>
</dbReference>
<feature type="transmembrane region" description="Helical" evidence="7">
    <location>
        <begin position="196"/>
        <end position="223"/>
    </location>
</feature>
<evidence type="ECO:0000256" key="1">
    <source>
        <dbReference type="ARBA" id="ARBA00004651"/>
    </source>
</evidence>
<evidence type="ECO:0000313" key="9">
    <source>
        <dbReference type="EMBL" id="ATX65347.1"/>
    </source>
</evidence>
<evidence type="ECO:0000256" key="2">
    <source>
        <dbReference type="ARBA" id="ARBA00022448"/>
    </source>
</evidence>
<feature type="transmembrane region" description="Helical" evidence="7">
    <location>
        <begin position="20"/>
        <end position="39"/>
    </location>
</feature>
<dbReference type="EMBL" id="CP024899">
    <property type="protein sequence ID" value="ATX65347.1"/>
    <property type="molecule type" value="Genomic_DNA"/>
</dbReference>
<dbReference type="KEGG" id="rbg:BG454_05520"/>
<reference evidence="9 10" key="1">
    <citation type="submission" date="2017-11" db="EMBL/GenBank/DDBJ databases">
        <title>Revised Sequence and Annotation of the Rhodobaca barguzinensis strain alga05 Genome.</title>
        <authorList>
            <person name="Kopejtka K."/>
            <person name="Tomasch J.M."/>
            <person name="Bunk B."/>
            <person name="Koblizek M."/>
        </authorList>
    </citation>
    <scope>NUCLEOTIDE SEQUENCE [LARGE SCALE GENOMIC DNA]</scope>
    <source>
        <strain evidence="10">alga05</strain>
    </source>
</reference>
<keyword evidence="5 7" id="KW-1133">Transmembrane helix</keyword>
<feature type="domain" description="ABC transmembrane type-1" evidence="8">
    <location>
        <begin position="79"/>
        <end position="268"/>
    </location>
</feature>
<keyword evidence="4 7" id="KW-0812">Transmembrane</keyword>
<keyword evidence="2 7" id="KW-0813">Transport</keyword>
<evidence type="ECO:0000313" key="10">
    <source>
        <dbReference type="Proteomes" id="UP000228948"/>
    </source>
</evidence>
<evidence type="ECO:0000256" key="4">
    <source>
        <dbReference type="ARBA" id="ARBA00022692"/>
    </source>
</evidence>
<evidence type="ECO:0000256" key="5">
    <source>
        <dbReference type="ARBA" id="ARBA00022989"/>
    </source>
</evidence>
<protein>
    <submittedName>
        <fullName evidence="9">Peptide ABC transporter permease</fullName>
    </submittedName>
</protein>
<feature type="transmembrane region" description="Helical" evidence="7">
    <location>
        <begin position="248"/>
        <end position="271"/>
    </location>
</feature>
<dbReference type="InterPro" id="IPR035906">
    <property type="entry name" value="MetI-like_sf"/>
</dbReference>
<dbReference type="PROSITE" id="PS50928">
    <property type="entry name" value="ABC_TM1"/>
    <property type="match status" value="1"/>
</dbReference>
<dbReference type="Gene3D" id="1.10.3720.10">
    <property type="entry name" value="MetI-like"/>
    <property type="match status" value="1"/>
</dbReference>
<dbReference type="Pfam" id="PF00528">
    <property type="entry name" value="BPD_transp_1"/>
    <property type="match status" value="1"/>
</dbReference>
<keyword evidence="10" id="KW-1185">Reference proteome</keyword>
<dbReference type="SUPFAM" id="SSF161098">
    <property type="entry name" value="MetI-like"/>
    <property type="match status" value="1"/>
</dbReference>
<accession>A0A2K8K7B4</accession>
<evidence type="ECO:0000256" key="7">
    <source>
        <dbReference type="RuleBase" id="RU363032"/>
    </source>
</evidence>
<dbReference type="GO" id="GO:0055085">
    <property type="term" value="P:transmembrane transport"/>
    <property type="evidence" value="ECO:0007669"/>
    <property type="project" value="InterPro"/>
</dbReference>
<organism evidence="9 10">
    <name type="scientific">Roseinatronobacter bogoriensis subsp. barguzinensis</name>
    <dbReference type="NCBI Taxonomy" id="441209"/>
    <lineage>
        <taxon>Bacteria</taxon>
        <taxon>Pseudomonadati</taxon>
        <taxon>Pseudomonadota</taxon>
        <taxon>Alphaproteobacteria</taxon>
        <taxon>Rhodobacterales</taxon>
        <taxon>Paracoccaceae</taxon>
        <taxon>Roseinatronobacter</taxon>
    </lineage>
</organism>
<dbReference type="OrthoDB" id="9766870at2"/>
<evidence type="ECO:0000256" key="6">
    <source>
        <dbReference type="ARBA" id="ARBA00023136"/>
    </source>
</evidence>
<dbReference type="CDD" id="cd06261">
    <property type="entry name" value="TM_PBP2"/>
    <property type="match status" value="1"/>
</dbReference>
<evidence type="ECO:0000259" key="8">
    <source>
        <dbReference type="PROSITE" id="PS50928"/>
    </source>
</evidence>
<proteinExistence type="inferred from homology"/>
<dbReference type="Pfam" id="PF12911">
    <property type="entry name" value="OppC_N"/>
    <property type="match status" value="1"/>
</dbReference>
<comment type="subcellular location">
    <subcellularLocation>
        <location evidence="1 7">Cell membrane</location>
        <topology evidence="1 7">Multi-pass membrane protein</topology>
    </subcellularLocation>
</comment>
<dbReference type="STRING" id="441209.GCA_001870665_00019"/>